<evidence type="ECO:0000313" key="4">
    <source>
        <dbReference type="EMBL" id="MBD8024012.1"/>
    </source>
</evidence>
<sequence>MHESASFQRARSSEAKAVRERAILDAARTLAAERSIRAITLTDIAEEVGMHKSALLRYFETREEIFLRLTADGWREWTPVLCERLSGASRPSEVADAFATTLGARGLLCDLFAQTPMNLERNVSVEAVRTYKLTSGEHLGVISAAARRALPGLSDDAARDLVAVAVSVAGTFWQISTPPPEIAALYRDDPRLGHALIEFEPRLRRILTAYLDGSLALA</sequence>
<reference evidence="4 5" key="1">
    <citation type="submission" date="2020-08" db="EMBL/GenBank/DDBJ databases">
        <title>A Genomic Blueprint of the Chicken Gut Microbiome.</title>
        <authorList>
            <person name="Gilroy R."/>
            <person name="Ravi A."/>
            <person name="Getino M."/>
            <person name="Pursley I."/>
            <person name="Horton D.L."/>
            <person name="Alikhan N.-F."/>
            <person name="Baker D."/>
            <person name="Gharbi K."/>
            <person name="Hall N."/>
            <person name="Watson M."/>
            <person name="Adriaenssens E.M."/>
            <person name="Foster-Nyarko E."/>
            <person name="Jarju S."/>
            <person name="Secka A."/>
            <person name="Antonio M."/>
            <person name="Oren A."/>
            <person name="Chaudhuri R."/>
            <person name="La Ragione R.M."/>
            <person name="Hildebrand F."/>
            <person name="Pallen M.J."/>
        </authorList>
    </citation>
    <scope>NUCLEOTIDE SEQUENCE [LARGE SCALE GENOMIC DNA]</scope>
    <source>
        <strain evidence="4 5">Sa1CUA4</strain>
    </source>
</reference>
<keyword evidence="5" id="KW-1185">Reference proteome</keyword>
<feature type="DNA-binding region" description="H-T-H motif" evidence="2">
    <location>
        <begin position="40"/>
        <end position="59"/>
    </location>
</feature>
<accession>A0ABR8X4F7</accession>
<organism evidence="4 5">
    <name type="scientific">Microbacterium gallinarum</name>
    <dbReference type="NCBI Taxonomy" id="2762209"/>
    <lineage>
        <taxon>Bacteria</taxon>
        <taxon>Bacillati</taxon>
        <taxon>Actinomycetota</taxon>
        <taxon>Actinomycetes</taxon>
        <taxon>Micrococcales</taxon>
        <taxon>Microbacteriaceae</taxon>
        <taxon>Microbacterium</taxon>
    </lineage>
</organism>
<dbReference type="Pfam" id="PF00440">
    <property type="entry name" value="TetR_N"/>
    <property type="match status" value="1"/>
</dbReference>
<dbReference type="InterPro" id="IPR041483">
    <property type="entry name" value="TetR_C_34"/>
</dbReference>
<dbReference type="EMBL" id="JACSPM010000003">
    <property type="protein sequence ID" value="MBD8024012.1"/>
    <property type="molecule type" value="Genomic_DNA"/>
</dbReference>
<proteinExistence type="predicted"/>
<dbReference type="InterPro" id="IPR001647">
    <property type="entry name" value="HTH_TetR"/>
</dbReference>
<evidence type="ECO:0000259" key="3">
    <source>
        <dbReference type="PROSITE" id="PS50977"/>
    </source>
</evidence>
<protein>
    <submittedName>
        <fullName evidence="4">TetR family transcriptional regulator</fullName>
    </submittedName>
</protein>
<dbReference type="InterPro" id="IPR050109">
    <property type="entry name" value="HTH-type_TetR-like_transc_reg"/>
</dbReference>
<dbReference type="PROSITE" id="PS50977">
    <property type="entry name" value="HTH_TETR_2"/>
    <property type="match status" value="1"/>
</dbReference>
<dbReference type="PANTHER" id="PTHR30055">
    <property type="entry name" value="HTH-TYPE TRANSCRIPTIONAL REGULATOR RUTR"/>
    <property type="match status" value="1"/>
</dbReference>
<feature type="domain" description="HTH tetR-type" evidence="3">
    <location>
        <begin position="17"/>
        <end position="77"/>
    </location>
</feature>
<dbReference type="PRINTS" id="PR00455">
    <property type="entry name" value="HTHTETR"/>
</dbReference>
<gene>
    <name evidence="4" type="ORF">H9622_10445</name>
</gene>
<dbReference type="Gene3D" id="1.10.357.10">
    <property type="entry name" value="Tetracycline Repressor, domain 2"/>
    <property type="match status" value="1"/>
</dbReference>
<dbReference type="SUPFAM" id="SSF46689">
    <property type="entry name" value="Homeodomain-like"/>
    <property type="match status" value="1"/>
</dbReference>
<evidence type="ECO:0000256" key="1">
    <source>
        <dbReference type="ARBA" id="ARBA00023125"/>
    </source>
</evidence>
<dbReference type="Proteomes" id="UP000602532">
    <property type="component" value="Unassembled WGS sequence"/>
</dbReference>
<dbReference type="PANTHER" id="PTHR30055:SF178">
    <property type="entry name" value="POSSIBLE TRANSCRIPTIONAL REGULATORY PROTEIN"/>
    <property type="match status" value="1"/>
</dbReference>
<dbReference type="Pfam" id="PF17929">
    <property type="entry name" value="TetR_C_34"/>
    <property type="match status" value="1"/>
</dbReference>
<keyword evidence="1 2" id="KW-0238">DNA-binding</keyword>
<evidence type="ECO:0000313" key="5">
    <source>
        <dbReference type="Proteomes" id="UP000602532"/>
    </source>
</evidence>
<name>A0ABR8X4F7_9MICO</name>
<evidence type="ECO:0000256" key="2">
    <source>
        <dbReference type="PROSITE-ProRule" id="PRU00335"/>
    </source>
</evidence>
<dbReference type="InterPro" id="IPR009057">
    <property type="entry name" value="Homeodomain-like_sf"/>
</dbReference>
<comment type="caution">
    <text evidence="4">The sequence shown here is derived from an EMBL/GenBank/DDBJ whole genome shotgun (WGS) entry which is preliminary data.</text>
</comment>